<keyword evidence="3" id="KW-0805">Transcription regulation</keyword>
<reference evidence="8 9" key="1">
    <citation type="submission" date="2018-05" db="EMBL/GenBank/DDBJ databases">
        <title>Marinilabilia rubrum sp. nov., isolated from saltern sediment.</title>
        <authorList>
            <person name="Zhang R."/>
        </authorList>
    </citation>
    <scope>NUCLEOTIDE SEQUENCE [LARGE SCALE GENOMIC DNA]</scope>
    <source>
        <strain evidence="8 9">WTE16</strain>
    </source>
</reference>
<dbReference type="PROSITE" id="PS50110">
    <property type="entry name" value="RESPONSE_REGULATORY"/>
    <property type="match status" value="1"/>
</dbReference>
<dbReference type="Gene3D" id="3.40.50.2300">
    <property type="match status" value="1"/>
</dbReference>
<dbReference type="InterPro" id="IPR011006">
    <property type="entry name" value="CheY-like_superfamily"/>
</dbReference>
<dbReference type="SUPFAM" id="SSF52172">
    <property type="entry name" value="CheY-like"/>
    <property type="match status" value="1"/>
</dbReference>
<feature type="modified residue" description="4-aspartylphosphate" evidence="5">
    <location>
        <position position="51"/>
    </location>
</feature>
<dbReference type="Pfam" id="PF00158">
    <property type="entry name" value="Sigma54_activat"/>
    <property type="match status" value="1"/>
</dbReference>
<dbReference type="FunFam" id="3.40.50.300:FF:000006">
    <property type="entry name" value="DNA-binding transcriptional regulator NtrC"/>
    <property type="match status" value="1"/>
</dbReference>
<evidence type="ECO:0000313" key="8">
    <source>
        <dbReference type="EMBL" id="PWD99177.1"/>
    </source>
</evidence>
<evidence type="ECO:0000256" key="1">
    <source>
        <dbReference type="ARBA" id="ARBA00022741"/>
    </source>
</evidence>
<feature type="domain" description="Sigma-54 factor interaction" evidence="6">
    <location>
        <begin position="143"/>
        <end position="373"/>
    </location>
</feature>
<evidence type="ECO:0000259" key="6">
    <source>
        <dbReference type="PROSITE" id="PS50045"/>
    </source>
</evidence>
<dbReference type="AlphaFoldDB" id="A0A2U2B7Z0"/>
<dbReference type="Pfam" id="PF25601">
    <property type="entry name" value="AAA_lid_14"/>
    <property type="match status" value="1"/>
</dbReference>
<evidence type="ECO:0000256" key="2">
    <source>
        <dbReference type="ARBA" id="ARBA00022840"/>
    </source>
</evidence>
<dbReference type="PROSITE" id="PS00688">
    <property type="entry name" value="SIGMA54_INTERACT_3"/>
    <property type="match status" value="1"/>
</dbReference>
<feature type="domain" description="Response regulatory" evidence="7">
    <location>
        <begin position="2"/>
        <end position="116"/>
    </location>
</feature>
<accession>A0A2U2B7Z0</accession>
<organism evidence="8 9">
    <name type="scientific">Marinilabilia rubra</name>
    <dbReference type="NCBI Taxonomy" id="2162893"/>
    <lineage>
        <taxon>Bacteria</taxon>
        <taxon>Pseudomonadati</taxon>
        <taxon>Bacteroidota</taxon>
        <taxon>Bacteroidia</taxon>
        <taxon>Marinilabiliales</taxon>
        <taxon>Marinilabiliaceae</taxon>
        <taxon>Marinilabilia</taxon>
    </lineage>
</organism>
<dbReference type="InterPro" id="IPR001789">
    <property type="entry name" value="Sig_transdc_resp-reg_receiver"/>
</dbReference>
<dbReference type="EMBL" id="QEWP01000008">
    <property type="protein sequence ID" value="PWD99177.1"/>
    <property type="molecule type" value="Genomic_DNA"/>
</dbReference>
<dbReference type="CDD" id="cd00009">
    <property type="entry name" value="AAA"/>
    <property type="match status" value="1"/>
</dbReference>
<keyword evidence="5" id="KW-0597">Phosphoprotein</keyword>
<dbReference type="Proteomes" id="UP000244956">
    <property type="component" value="Unassembled WGS sequence"/>
</dbReference>
<keyword evidence="4" id="KW-0804">Transcription</keyword>
<protein>
    <submittedName>
        <fullName evidence="8">Regulator</fullName>
    </submittedName>
</protein>
<dbReference type="InterPro" id="IPR025944">
    <property type="entry name" value="Sigma_54_int_dom_CS"/>
</dbReference>
<gene>
    <name evidence="8" type="ORF">DDZ16_11300</name>
</gene>
<dbReference type="Gene3D" id="1.10.8.60">
    <property type="match status" value="1"/>
</dbReference>
<dbReference type="Pfam" id="PF00072">
    <property type="entry name" value="Response_reg"/>
    <property type="match status" value="1"/>
</dbReference>
<evidence type="ECO:0000256" key="4">
    <source>
        <dbReference type="ARBA" id="ARBA00023163"/>
    </source>
</evidence>
<dbReference type="OrthoDB" id="9810703at2"/>
<comment type="caution">
    <text evidence="8">The sequence shown here is derived from an EMBL/GenBank/DDBJ whole genome shotgun (WGS) entry which is preliminary data.</text>
</comment>
<keyword evidence="2" id="KW-0067">ATP-binding</keyword>
<dbReference type="InterPro" id="IPR058031">
    <property type="entry name" value="AAA_lid_NorR"/>
</dbReference>
<evidence type="ECO:0000256" key="5">
    <source>
        <dbReference type="PROSITE-ProRule" id="PRU00169"/>
    </source>
</evidence>
<keyword evidence="1" id="KW-0547">Nucleotide-binding</keyword>
<dbReference type="PROSITE" id="PS50045">
    <property type="entry name" value="SIGMA54_INTERACT_4"/>
    <property type="match status" value="1"/>
</dbReference>
<name>A0A2U2B7Z0_9BACT</name>
<keyword evidence="9" id="KW-1185">Reference proteome</keyword>
<dbReference type="Gene3D" id="3.40.50.300">
    <property type="entry name" value="P-loop containing nucleotide triphosphate hydrolases"/>
    <property type="match status" value="1"/>
</dbReference>
<dbReference type="SUPFAM" id="SSF52540">
    <property type="entry name" value="P-loop containing nucleoside triphosphate hydrolases"/>
    <property type="match status" value="1"/>
</dbReference>
<sequence length="445" mass="50335">MRVDIIEDDPVFNKIIERVVKGNNSYETIVHFDGKSFLKQLSPSLNVVTLDLGLPDISGTKLMNQIRKYNPEIEIIIISGQDNIPVAVKLLKEGAYDYITKDENIRERLLHTLRKIEQNHLLKQELAQLKTEVSDKYQFRQTIQGDSPAIKNIFTLIEKAIKVPNINVSLHGETGTGKELTAKTIHYNSPRKNHPFVTLSGSTLMGNKLESSLFGEEKGAFSDSLMTTKGKIEEAGEGTLFIDEVTDFDTDIQLALLNVLQTKKMKRIGGSEEIPVNCRIITATSFDLLQAVREKKFREDLYYLLVGLPISIPPLRERGKDIITLGSSFLSSFCKENNLPPINLSSGAKKKLLSHEYPGNIRELKAIIELAAVLSNSSVLDERHIVFNHSEPTPEILHEELTLKEYNERIILYFLKKYNNVMEVADKLNIGKSTIYNLLKKQKED</sequence>
<evidence type="ECO:0000259" key="7">
    <source>
        <dbReference type="PROSITE" id="PS50110"/>
    </source>
</evidence>
<dbReference type="InterPro" id="IPR002078">
    <property type="entry name" value="Sigma_54_int"/>
</dbReference>
<dbReference type="InterPro" id="IPR027417">
    <property type="entry name" value="P-loop_NTPase"/>
</dbReference>
<dbReference type="RefSeq" id="WP_109264579.1">
    <property type="nucleotide sequence ID" value="NZ_QEWP01000008.1"/>
</dbReference>
<evidence type="ECO:0000256" key="3">
    <source>
        <dbReference type="ARBA" id="ARBA00023015"/>
    </source>
</evidence>
<dbReference type="SMART" id="SM00448">
    <property type="entry name" value="REC"/>
    <property type="match status" value="1"/>
</dbReference>
<dbReference type="PANTHER" id="PTHR32071">
    <property type="entry name" value="TRANSCRIPTIONAL REGULATORY PROTEIN"/>
    <property type="match status" value="1"/>
</dbReference>
<dbReference type="GO" id="GO:0005524">
    <property type="term" value="F:ATP binding"/>
    <property type="evidence" value="ECO:0007669"/>
    <property type="project" value="UniProtKB-KW"/>
</dbReference>
<dbReference type="GO" id="GO:0006355">
    <property type="term" value="P:regulation of DNA-templated transcription"/>
    <property type="evidence" value="ECO:0007669"/>
    <property type="project" value="InterPro"/>
</dbReference>
<dbReference type="GO" id="GO:0000160">
    <property type="term" value="P:phosphorelay signal transduction system"/>
    <property type="evidence" value="ECO:0007669"/>
    <property type="project" value="InterPro"/>
</dbReference>
<proteinExistence type="predicted"/>
<evidence type="ECO:0000313" key="9">
    <source>
        <dbReference type="Proteomes" id="UP000244956"/>
    </source>
</evidence>
<dbReference type="SMART" id="SM00382">
    <property type="entry name" value="AAA"/>
    <property type="match status" value="1"/>
</dbReference>
<dbReference type="InterPro" id="IPR003593">
    <property type="entry name" value="AAA+_ATPase"/>
</dbReference>
<dbReference type="PANTHER" id="PTHR32071:SF57">
    <property type="entry name" value="C4-DICARBOXYLATE TRANSPORT TRANSCRIPTIONAL REGULATORY PROTEIN DCTD"/>
    <property type="match status" value="1"/>
</dbReference>